<reference evidence="2" key="1">
    <citation type="submission" date="2018-05" db="EMBL/GenBank/DDBJ databases">
        <authorList>
            <person name="Feng T."/>
        </authorList>
    </citation>
    <scope>NUCLEOTIDE SEQUENCE [LARGE SCALE GENOMIC DNA]</scope>
    <source>
        <strain evidence="2">S27</strain>
    </source>
</reference>
<accession>A0A370MXX9</accession>
<sequence length="85" mass="9563">MGTDMPRELKTEHELIEIATKALEANADTIGWSPTGIEEHAEDSEGCNWNINELYGDSKDPDAKEIVMSAAEEIINELRKQYNLK</sequence>
<dbReference type="Proteomes" id="UP000254875">
    <property type="component" value="Unassembled WGS sequence"/>
</dbReference>
<comment type="caution">
    <text evidence="1">The sequence shown here is derived from an EMBL/GenBank/DDBJ whole genome shotgun (WGS) entry which is preliminary data.</text>
</comment>
<evidence type="ECO:0000313" key="1">
    <source>
        <dbReference type="EMBL" id="RDJ98176.1"/>
    </source>
</evidence>
<dbReference type="AlphaFoldDB" id="A0A370MXX9"/>
<name>A0A370MXX9_9BURK</name>
<keyword evidence="2" id="KW-1185">Reference proteome</keyword>
<protein>
    <submittedName>
        <fullName evidence="1">Uncharacterized protein</fullName>
    </submittedName>
</protein>
<evidence type="ECO:0000313" key="2">
    <source>
        <dbReference type="Proteomes" id="UP000254875"/>
    </source>
</evidence>
<proteinExistence type="predicted"/>
<dbReference type="EMBL" id="QHKS01000038">
    <property type="protein sequence ID" value="RDJ98176.1"/>
    <property type="molecule type" value="Genomic_DNA"/>
</dbReference>
<organism evidence="1 2">
    <name type="scientific">Paraburkholderia lacunae</name>
    <dbReference type="NCBI Taxonomy" id="2211104"/>
    <lineage>
        <taxon>Bacteria</taxon>
        <taxon>Pseudomonadati</taxon>
        <taxon>Pseudomonadota</taxon>
        <taxon>Betaproteobacteria</taxon>
        <taxon>Burkholderiales</taxon>
        <taxon>Burkholderiaceae</taxon>
        <taxon>Paraburkholderia</taxon>
    </lineage>
</organism>
<gene>
    <name evidence="1" type="ORF">DLM46_34550</name>
</gene>